<evidence type="ECO:0000313" key="1">
    <source>
        <dbReference type="EMBL" id="PJA63031.1"/>
    </source>
</evidence>
<sequence length="79" mass="9174">MKKEKLTCKTELKKNIIKKAVFGREIKLCRQLAKENKGKCEWGKCNNCGVVPLLWKLYKGELLEGGKIIKTRDKILRLK</sequence>
<comment type="caution">
    <text evidence="1">The sequence shown here is derived from an EMBL/GenBank/DDBJ whole genome shotgun (WGS) entry which is preliminary data.</text>
</comment>
<accession>A0A2M7YJ80</accession>
<dbReference type="Proteomes" id="UP000229026">
    <property type="component" value="Unassembled WGS sequence"/>
</dbReference>
<proteinExistence type="predicted"/>
<evidence type="ECO:0000313" key="2">
    <source>
        <dbReference type="Proteomes" id="UP000229026"/>
    </source>
</evidence>
<gene>
    <name evidence="1" type="ORF">CO161_03285</name>
</gene>
<organism evidence="1 2">
    <name type="scientific">Candidatus Portnoybacteria bacterium CG_4_9_14_3_um_filter_44_9</name>
    <dbReference type="NCBI Taxonomy" id="1974806"/>
    <lineage>
        <taxon>Bacteria</taxon>
        <taxon>Candidatus Portnoyibacteriota</taxon>
    </lineage>
</organism>
<dbReference type="EMBL" id="PFWH01000110">
    <property type="protein sequence ID" value="PJA63031.1"/>
    <property type="molecule type" value="Genomic_DNA"/>
</dbReference>
<reference evidence="2" key="1">
    <citation type="submission" date="2017-09" db="EMBL/GenBank/DDBJ databases">
        <title>Depth-based differentiation of microbial function through sediment-hosted aquifers and enrichment of novel symbionts in the deep terrestrial subsurface.</title>
        <authorList>
            <person name="Probst A.J."/>
            <person name="Ladd B."/>
            <person name="Jarett J.K."/>
            <person name="Geller-Mcgrath D.E."/>
            <person name="Sieber C.M.K."/>
            <person name="Emerson J.B."/>
            <person name="Anantharaman K."/>
            <person name="Thomas B.C."/>
            <person name="Malmstrom R."/>
            <person name="Stieglmeier M."/>
            <person name="Klingl A."/>
            <person name="Woyke T."/>
            <person name="Ryan C.M."/>
            <person name="Banfield J.F."/>
        </authorList>
    </citation>
    <scope>NUCLEOTIDE SEQUENCE [LARGE SCALE GENOMIC DNA]</scope>
</reference>
<name>A0A2M7YJ80_9BACT</name>
<protein>
    <submittedName>
        <fullName evidence="1">Uncharacterized protein</fullName>
    </submittedName>
</protein>
<dbReference type="AlphaFoldDB" id="A0A2M7YJ80"/>